<keyword evidence="3" id="KW-1185">Reference proteome</keyword>
<name>A0A1C4WY13_9ACTN</name>
<dbReference type="OrthoDB" id="3401807at2"/>
<dbReference type="InterPro" id="IPR036736">
    <property type="entry name" value="ACP-like_sf"/>
</dbReference>
<dbReference type="AlphaFoldDB" id="A0A1C4WY13"/>
<dbReference type="Proteomes" id="UP000199504">
    <property type="component" value="Unassembled WGS sequence"/>
</dbReference>
<evidence type="ECO:0000313" key="3">
    <source>
        <dbReference type="Proteomes" id="UP000199504"/>
    </source>
</evidence>
<evidence type="ECO:0000313" key="2">
    <source>
        <dbReference type="EMBL" id="SCF01089.1"/>
    </source>
</evidence>
<feature type="domain" description="Carrier" evidence="1">
    <location>
        <begin position="1"/>
        <end position="80"/>
    </location>
</feature>
<dbReference type="InterPro" id="IPR009081">
    <property type="entry name" value="PP-bd_ACP"/>
</dbReference>
<dbReference type="STRING" id="262898.GA0070564_102587"/>
<dbReference type="PROSITE" id="PS50075">
    <property type="entry name" value="CARRIER"/>
    <property type="match status" value="1"/>
</dbReference>
<dbReference type="Gene3D" id="1.10.1200.10">
    <property type="entry name" value="ACP-like"/>
    <property type="match status" value="1"/>
</dbReference>
<proteinExistence type="predicted"/>
<dbReference type="Pfam" id="PF00550">
    <property type="entry name" value="PP-binding"/>
    <property type="match status" value="1"/>
</dbReference>
<reference evidence="3" key="1">
    <citation type="submission" date="2016-06" db="EMBL/GenBank/DDBJ databases">
        <authorList>
            <person name="Varghese N."/>
            <person name="Submissions Spin"/>
        </authorList>
    </citation>
    <scope>NUCLEOTIDE SEQUENCE [LARGE SCALE GENOMIC DNA]</scope>
    <source>
        <strain evidence="3">DSM 44830</strain>
    </source>
</reference>
<dbReference type="SUPFAM" id="SSF47336">
    <property type="entry name" value="ACP-like"/>
    <property type="match status" value="1"/>
</dbReference>
<dbReference type="RefSeq" id="WP_091606358.1">
    <property type="nucleotide sequence ID" value="NZ_FMCX01000002.1"/>
</dbReference>
<gene>
    <name evidence="2" type="ORF">GA0070564_102587</name>
</gene>
<accession>A0A1C4WY13</accession>
<evidence type="ECO:0000259" key="1">
    <source>
        <dbReference type="PROSITE" id="PS50075"/>
    </source>
</evidence>
<organism evidence="2 3">
    <name type="scientific">Micromonospora mirobrigensis</name>
    <dbReference type="NCBI Taxonomy" id="262898"/>
    <lineage>
        <taxon>Bacteria</taxon>
        <taxon>Bacillati</taxon>
        <taxon>Actinomycetota</taxon>
        <taxon>Actinomycetes</taxon>
        <taxon>Micromonosporales</taxon>
        <taxon>Micromonosporaceae</taxon>
        <taxon>Micromonospora</taxon>
    </lineage>
</organism>
<sequence length="86" mass="9372">MTDEIRTFLFAALTEMKYDAEDADDDTVFGPAGLDVDSLGLAELAVRVEDRFGVAFDDDEAEDLAMMTVGELCRSVQARIQPASAH</sequence>
<protein>
    <submittedName>
        <fullName evidence="2">Acyl carrier protein</fullName>
    </submittedName>
</protein>
<dbReference type="EMBL" id="FMCX01000002">
    <property type="protein sequence ID" value="SCF01089.1"/>
    <property type="molecule type" value="Genomic_DNA"/>
</dbReference>